<gene>
    <name evidence="5" type="ORF">N7U68_06560</name>
</gene>
<dbReference type="SUPFAM" id="SSF46785">
    <property type="entry name" value="Winged helix' DNA-binding domain"/>
    <property type="match status" value="1"/>
</dbReference>
<accession>A0ABY6DDS9</accession>
<dbReference type="InterPro" id="IPR036390">
    <property type="entry name" value="WH_DNA-bd_sf"/>
</dbReference>
<evidence type="ECO:0000313" key="6">
    <source>
        <dbReference type="Proteomes" id="UP001064087"/>
    </source>
</evidence>
<keyword evidence="6" id="KW-1185">Reference proteome</keyword>
<dbReference type="RefSeq" id="WP_263048624.1">
    <property type="nucleotide sequence ID" value="NZ_CP106738.1"/>
</dbReference>
<dbReference type="InterPro" id="IPR000835">
    <property type="entry name" value="HTH_MarR-typ"/>
</dbReference>
<dbReference type="Gene3D" id="1.10.10.10">
    <property type="entry name" value="Winged helix-like DNA-binding domain superfamily/Winged helix DNA-binding domain"/>
    <property type="match status" value="1"/>
</dbReference>
<dbReference type="PANTHER" id="PTHR42756:SF1">
    <property type="entry name" value="TRANSCRIPTIONAL REPRESSOR OF EMRAB OPERON"/>
    <property type="match status" value="1"/>
</dbReference>
<dbReference type="PRINTS" id="PR00598">
    <property type="entry name" value="HTHMARR"/>
</dbReference>
<dbReference type="PROSITE" id="PS50995">
    <property type="entry name" value="HTH_MARR_2"/>
    <property type="match status" value="1"/>
</dbReference>
<evidence type="ECO:0000313" key="5">
    <source>
        <dbReference type="EMBL" id="UXX84301.1"/>
    </source>
</evidence>
<dbReference type="InterPro" id="IPR036388">
    <property type="entry name" value="WH-like_DNA-bd_sf"/>
</dbReference>
<feature type="domain" description="HTH marR-type" evidence="4">
    <location>
        <begin position="1"/>
        <end position="144"/>
    </location>
</feature>
<reference evidence="5" key="1">
    <citation type="submission" date="2022-10" db="EMBL/GenBank/DDBJ databases">
        <title>Roseovarius pelagicus sp. nov., isolated from Arctic seawater.</title>
        <authorList>
            <person name="Hong Y.W."/>
            <person name="Hwang C.Y."/>
        </authorList>
    </citation>
    <scope>NUCLEOTIDE SEQUENCE</scope>
    <source>
        <strain evidence="5">HL-MP18</strain>
    </source>
</reference>
<evidence type="ECO:0000256" key="2">
    <source>
        <dbReference type="ARBA" id="ARBA00023125"/>
    </source>
</evidence>
<keyword evidence="1" id="KW-0805">Transcription regulation</keyword>
<evidence type="ECO:0000259" key="4">
    <source>
        <dbReference type="PROSITE" id="PS50995"/>
    </source>
</evidence>
<name>A0ABY6DDS9_9RHOB</name>
<dbReference type="Proteomes" id="UP001064087">
    <property type="component" value="Chromosome"/>
</dbReference>
<proteinExistence type="predicted"/>
<evidence type="ECO:0000256" key="3">
    <source>
        <dbReference type="ARBA" id="ARBA00023163"/>
    </source>
</evidence>
<dbReference type="EMBL" id="CP106738">
    <property type="protein sequence ID" value="UXX84301.1"/>
    <property type="molecule type" value="Genomic_DNA"/>
</dbReference>
<keyword evidence="2" id="KW-0238">DNA-binding</keyword>
<sequence length="162" mass="18790">MKLIDILGETAIPIGYRMAFLTNFMREPLLRRMEREYGLIRPEWTVLICLVYREGLSSSDVCEVTEQPSNTISRAVSSLLAKGMISRRGDTRDGRRKLLFLEPAGRAQYDAVMTWFVEAETHLTASLSVQERDLLEKLLDRMGRDVPRWQQLPPYKEENRRG</sequence>
<dbReference type="SMART" id="SM00347">
    <property type="entry name" value="HTH_MARR"/>
    <property type="match status" value="1"/>
</dbReference>
<keyword evidence="3" id="KW-0804">Transcription</keyword>
<dbReference type="Pfam" id="PF12802">
    <property type="entry name" value="MarR_2"/>
    <property type="match status" value="1"/>
</dbReference>
<organism evidence="5 6">
    <name type="scientific">Roseovarius pelagicus</name>
    <dbReference type="NCBI Taxonomy" id="2980108"/>
    <lineage>
        <taxon>Bacteria</taxon>
        <taxon>Pseudomonadati</taxon>
        <taxon>Pseudomonadota</taxon>
        <taxon>Alphaproteobacteria</taxon>
        <taxon>Rhodobacterales</taxon>
        <taxon>Roseobacteraceae</taxon>
        <taxon>Roseovarius</taxon>
    </lineage>
</organism>
<dbReference type="PANTHER" id="PTHR42756">
    <property type="entry name" value="TRANSCRIPTIONAL REGULATOR, MARR"/>
    <property type="match status" value="1"/>
</dbReference>
<protein>
    <submittedName>
        <fullName evidence="5">MarR family winged helix-turn-helix transcriptional regulator</fullName>
    </submittedName>
</protein>
<evidence type="ECO:0000256" key="1">
    <source>
        <dbReference type="ARBA" id="ARBA00023015"/>
    </source>
</evidence>